<protein>
    <submittedName>
        <fullName evidence="1">Uncharacterized protein</fullName>
    </submittedName>
</protein>
<dbReference type="Proteomes" id="UP000594638">
    <property type="component" value="Unassembled WGS sequence"/>
</dbReference>
<comment type="caution">
    <text evidence="1">The sequence shown here is derived from an EMBL/GenBank/DDBJ whole genome shotgun (WGS) entry which is preliminary data.</text>
</comment>
<evidence type="ECO:0000313" key="2">
    <source>
        <dbReference type="Proteomes" id="UP000594638"/>
    </source>
</evidence>
<keyword evidence="2" id="KW-1185">Reference proteome</keyword>
<evidence type="ECO:0000313" key="1">
    <source>
        <dbReference type="EMBL" id="CAA2944480.1"/>
    </source>
</evidence>
<accession>A0A8S0PHI1</accession>
<organism evidence="1 2">
    <name type="scientific">Olea europaea subsp. europaea</name>
    <dbReference type="NCBI Taxonomy" id="158383"/>
    <lineage>
        <taxon>Eukaryota</taxon>
        <taxon>Viridiplantae</taxon>
        <taxon>Streptophyta</taxon>
        <taxon>Embryophyta</taxon>
        <taxon>Tracheophyta</taxon>
        <taxon>Spermatophyta</taxon>
        <taxon>Magnoliopsida</taxon>
        <taxon>eudicotyledons</taxon>
        <taxon>Gunneridae</taxon>
        <taxon>Pentapetalae</taxon>
        <taxon>asterids</taxon>
        <taxon>lamiids</taxon>
        <taxon>Lamiales</taxon>
        <taxon>Oleaceae</taxon>
        <taxon>Oleeae</taxon>
        <taxon>Olea</taxon>
    </lineage>
</organism>
<proteinExistence type="predicted"/>
<dbReference type="Gramene" id="OE9A027993T1">
    <property type="protein sequence ID" value="OE9A027993C1"/>
    <property type="gene ID" value="OE9A027993"/>
</dbReference>
<dbReference type="AlphaFoldDB" id="A0A8S0PHI1"/>
<name>A0A8S0PHI1_OLEEU</name>
<reference evidence="1 2" key="1">
    <citation type="submission" date="2019-12" db="EMBL/GenBank/DDBJ databases">
        <authorList>
            <person name="Alioto T."/>
            <person name="Alioto T."/>
            <person name="Gomez Garrido J."/>
        </authorList>
    </citation>
    <scope>NUCLEOTIDE SEQUENCE [LARGE SCALE GENOMIC DNA]</scope>
</reference>
<dbReference type="EMBL" id="CACTIH010000056">
    <property type="protein sequence ID" value="CAA2944480.1"/>
    <property type="molecule type" value="Genomic_DNA"/>
</dbReference>
<sequence>MMEIRSSMTFLSDSVITLISSTMDAILTKATEKSEAYSVGDAPQQEKVIDFEQNIDRKVKSKMDPVGEIEYPAFSLTPSFDLGVVSTLIISNEVDVIIASVVNDCGIEEQADVAMKTINEDQSPYITNAGKQIKHSDDAIIFYKHDKKADKAHVVAFQNWFNRVMIIFVIKYAEYILRDDIKSMQMNFDVSRAKLDIATRLFKHKDIKKPTQLVQSKGESIVVE</sequence>
<gene>
    <name evidence="1" type="ORF">OLEA9_A027993</name>
</gene>